<evidence type="ECO:0000313" key="17">
    <source>
        <dbReference type="Proteomes" id="UP001150942"/>
    </source>
</evidence>
<dbReference type="Pfam" id="PF22099">
    <property type="entry name" value="MRS2-like"/>
    <property type="match status" value="1"/>
</dbReference>
<name>A0A9W9N626_9EURO</name>
<dbReference type="Proteomes" id="UP001150942">
    <property type="component" value="Unassembled WGS sequence"/>
</dbReference>
<dbReference type="AlphaFoldDB" id="A0A9W9N626"/>
<dbReference type="GO" id="GO:0015095">
    <property type="term" value="F:magnesium ion transmembrane transporter activity"/>
    <property type="evidence" value="ECO:0007669"/>
    <property type="project" value="UniProtKB-ARBA"/>
</dbReference>
<keyword evidence="4 14" id="KW-0812">Transmembrane</keyword>
<keyword evidence="7" id="KW-0809">Transit peptide</keyword>
<evidence type="ECO:0000256" key="10">
    <source>
        <dbReference type="ARBA" id="ARBA00023128"/>
    </source>
</evidence>
<dbReference type="GO" id="GO:0005743">
    <property type="term" value="C:mitochondrial inner membrane"/>
    <property type="evidence" value="ECO:0007669"/>
    <property type="project" value="UniProtKB-SubCell"/>
</dbReference>
<evidence type="ECO:0000256" key="9">
    <source>
        <dbReference type="ARBA" id="ARBA00023065"/>
    </source>
</evidence>
<comment type="caution">
    <text evidence="16">The sequence shown here is derived from an EMBL/GenBank/DDBJ whole genome shotgun (WGS) entry which is preliminary data.</text>
</comment>
<dbReference type="FunFam" id="1.20.58.340:FF:000005">
    <property type="entry name" value="Inner membrane magnesium transporter MRS2"/>
    <property type="match status" value="1"/>
</dbReference>
<evidence type="ECO:0000256" key="5">
    <source>
        <dbReference type="ARBA" id="ARBA00022792"/>
    </source>
</evidence>
<feature type="transmembrane region" description="Helical" evidence="14">
    <location>
        <begin position="416"/>
        <end position="434"/>
    </location>
</feature>
<dbReference type="OrthoDB" id="10251508at2759"/>
<reference evidence="16" key="2">
    <citation type="journal article" date="2023" name="IMA Fungus">
        <title>Comparative genomic study of the Penicillium genus elucidates a diverse pangenome and 15 lateral gene transfer events.</title>
        <authorList>
            <person name="Petersen C."/>
            <person name="Sorensen T."/>
            <person name="Nielsen M.R."/>
            <person name="Sondergaard T.E."/>
            <person name="Sorensen J.L."/>
            <person name="Fitzpatrick D.A."/>
            <person name="Frisvad J.C."/>
            <person name="Nielsen K.L."/>
        </authorList>
    </citation>
    <scope>NUCLEOTIDE SEQUENCE</scope>
    <source>
        <strain evidence="16">IBT 20477</strain>
    </source>
</reference>
<evidence type="ECO:0000256" key="1">
    <source>
        <dbReference type="ARBA" id="ARBA00004448"/>
    </source>
</evidence>
<keyword evidence="8 14" id="KW-1133">Transmembrane helix</keyword>
<dbReference type="PROSITE" id="PS51257">
    <property type="entry name" value="PROKAR_LIPOPROTEIN"/>
    <property type="match status" value="1"/>
</dbReference>
<evidence type="ECO:0000256" key="6">
    <source>
        <dbReference type="ARBA" id="ARBA00022842"/>
    </source>
</evidence>
<keyword evidence="3 14" id="KW-0813">Transport</keyword>
<dbReference type="EMBL" id="JAPQKQ010000001">
    <property type="protein sequence ID" value="KAJ5213832.1"/>
    <property type="molecule type" value="Genomic_DNA"/>
</dbReference>
<evidence type="ECO:0000256" key="15">
    <source>
        <dbReference type="SAM" id="MobiDB-lite"/>
    </source>
</evidence>
<feature type="transmembrane region" description="Helical" evidence="14">
    <location>
        <begin position="446"/>
        <end position="468"/>
    </location>
</feature>
<protein>
    <recommendedName>
        <fullName evidence="14">Magnesium transporter</fullName>
    </recommendedName>
</protein>
<proteinExistence type="inferred from homology"/>
<evidence type="ECO:0000256" key="4">
    <source>
        <dbReference type="ARBA" id="ARBA00022692"/>
    </source>
</evidence>
<dbReference type="PANTHER" id="PTHR13890:SF0">
    <property type="entry name" value="MAGNESIUM TRANSPORTER MRS2 HOMOLOG, MITOCHONDRIAL"/>
    <property type="match status" value="1"/>
</dbReference>
<reference evidence="16" key="1">
    <citation type="submission" date="2022-11" db="EMBL/GenBank/DDBJ databases">
        <authorList>
            <person name="Petersen C."/>
        </authorList>
    </citation>
    <scope>NUCLEOTIDE SEQUENCE</scope>
    <source>
        <strain evidence="16">IBT 20477</strain>
    </source>
</reference>
<evidence type="ECO:0000256" key="11">
    <source>
        <dbReference type="ARBA" id="ARBA00023136"/>
    </source>
</evidence>
<keyword evidence="11 14" id="KW-0472">Membrane</keyword>
<dbReference type="Gene3D" id="2.40.128.330">
    <property type="match status" value="1"/>
</dbReference>
<feature type="compositionally biased region" description="Low complexity" evidence="15">
    <location>
        <begin position="535"/>
        <end position="566"/>
    </location>
</feature>
<accession>A0A9W9N626</accession>
<evidence type="ECO:0000256" key="12">
    <source>
        <dbReference type="ARBA" id="ARBA00046105"/>
    </source>
</evidence>
<dbReference type="FunFam" id="2.40.128.330:FF:000002">
    <property type="entry name" value="Inner membrane magnesium transporter mrs2"/>
    <property type="match status" value="1"/>
</dbReference>
<comment type="similarity">
    <text evidence="2 14">Belongs to the CorA metal ion transporter (MIT) (TC 1.A.35) family.</text>
</comment>
<sequence>MLSPRLSAPSASLLRFLRSQSGFSAALSACAYPKRLASRDKGFSTGSSPKLSSWTRLDALHGPATLDTTIFSNQHGKPNPTRATVFPALVPMPLKFSRHASTKSRPFLRRLFDLKRNKACDYKNQGPTNPGLMDEGTEGMFNIGRSLSAKASNELRIRCTEFDINGDVTLVNGEFRKQELIAKYGLLPRDLRKIDSSTLPHILVRPRAILINLLHLRVLIKADRVLVFDAYGSTDSYMQSLFIYDLEGKLRQRQSQGAAQPSQSLPYEFRALEAVLISVTSGLEEEFNGVRDPVVRVLRALEEDIDRDKLRHLLIYSKKLGTFEQKARLVRDAIDDLLEADDDLAAMYLSERSIGKEREEDDHQEVEMLLESYHKVCDEIVQASGNLVTNIRNTEEVVKAILDANRNSLMLMDLKFSIGTLGLATGTLFSALYGMNLKNFIEESDFGFGGVSVGCFALTGLVCVYGLSKLRKLQRVRMWGESGVGGSTFAPLSPKRSALGGNRNNWRADSIEPVWGSLPGEGRSERMRRLKENSAAAAAQAASRNLKSTSANSQAAMQASATASKNARAENGSSDGKDTVFPEGST</sequence>
<keyword evidence="5 14" id="KW-0999">Mitochondrion inner membrane</keyword>
<dbReference type="InterPro" id="IPR039204">
    <property type="entry name" value="MRS2-like"/>
</dbReference>
<evidence type="ECO:0000256" key="13">
    <source>
        <dbReference type="ARBA" id="ARBA00046701"/>
    </source>
</evidence>
<keyword evidence="9 14" id="KW-0406">Ion transport</keyword>
<evidence type="ECO:0000256" key="3">
    <source>
        <dbReference type="ARBA" id="ARBA00022448"/>
    </source>
</evidence>
<evidence type="ECO:0000313" key="16">
    <source>
        <dbReference type="EMBL" id="KAJ5213832.1"/>
    </source>
</evidence>
<keyword evidence="17" id="KW-1185">Reference proteome</keyword>
<evidence type="ECO:0000256" key="8">
    <source>
        <dbReference type="ARBA" id="ARBA00022989"/>
    </source>
</evidence>
<comment type="function">
    <text evidence="12">High-conductance magnesium-selective channel that mediates the influx of magnesium into the mitochondrial matrix. Essential for the splicing of mRNA group II introns in mitochondria by affecting mitochondrial magnesium concentrations, which are critical for group II intron splicing. It also suppresses a variety of mitochondrial intron mutations and its absence may disturb the assembly of mitochondrial membrane complexes.</text>
</comment>
<evidence type="ECO:0000256" key="7">
    <source>
        <dbReference type="ARBA" id="ARBA00022946"/>
    </source>
</evidence>
<dbReference type="GO" id="GO:0045016">
    <property type="term" value="P:mitochondrial magnesium ion transmembrane transport"/>
    <property type="evidence" value="ECO:0007669"/>
    <property type="project" value="UniProtKB-ARBA"/>
</dbReference>
<evidence type="ECO:0000256" key="14">
    <source>
        <dbReference type="RuleBase" id="RU366042"/>
    </source>
</evidence>
<keyword evidence="6 14" id="KW-0460">Magnesium</keyword>
<keyword evidence="10" id="KW-0496">Mitochondrion</keyword>
<dbReference type="CDD" id="cd12823">
    <property type="entry name" value="Mrs2_Mfm1p-like"/>
    <property type="match status" value="1"/>
</dbReference>
<evidence type="ECO:0000256" key="2">
    <source>
        <dbReference type="ARBA" id="ARBA00009765"/>
    </source>
</evidence>
<dbReference type="PANTHER" id="PTHR13890">
    <property type="entry name" value="RNA SPLICING PROTEIN MRS2, MITOCHONDRIAL"/>
    <property type="match status" value="1"/>
</dbReference>
<comment type="subcellular location">
    <subcellularLocation>
        <location evidence="1 14">Mitochondrion inner membrane</location>
        <topology evidence="1 14">Multi-pass membrane protein</topology>
    </subcellularLocation>
</comment>
<comment type="subunit">
    <text evidence="13">Homopentamer. Forms homooligomers. Interacts with MFM1.</text>
</comment>
<dbReference type="Gene3D" id="1.20.58.340">
    <property type="entry name" value="Magnesium transport protein CorA, transmembrane region"/>
    <property type="match status" value="1"/>
</dbReference>
<feature type="region of interest" description="Disordered" evidence="15">
    <location>
        <begin position="528"/>
        <end position="586"/>
    </location>
</feature>
<gene>
    <name evidence="16" type="ORF">N7449_001001</name>
</gene>
<organism evidence="16 17">
    <name type="scientific">Penicillium cf. viridicatum</name>
    <dbReference type="NCBI Taxonomy" id="2972119"/>
    <lineage>
        <taxon>Eukaryota</taxon>
        <taxon>Fungi</taxon>
        <taxon>Dikarya</taxon>
        <taxon>Ascomycota</taxon>
        <taxon>Pezizomycotina</taxon>
        <taxon>Eurotiomycetes</taxon>
        <taxon>Eurotiomycetidae</taxon>
        <taxon>Eurotiales</taxon>
        <taxon>Aspergillaceae</taxon>
        <taxon>Penicillium</taxon>
    </lineage>
</organism>